<evidence type="ECO:0000313" key="1">
    <source>
        <dbReference type="EMBL" id="WZU66083.1"/>
    </source>
</evidence>
<proteinExistence type="predicted"/>
<reference evidence="2" key="1">
    <citation type="submission" date="2024-04" db="EMBL/GenBank/DDBJ databases">
        <title>Phylogenomic analyses of a clade within the roseobacter group suggest taxonomic reassignments of species of the genera Aestuariivita, Citreicella, Loktanella, Nautella, Pelagibaca, Ruegeria, Thalassobius, Thiobacimonas and Tropicibacter, and the proposal o.</title>
        <authorList>
            <person name="Jeon C.O."/>
        </authorList>
    </citation>
    <scope>NUCLEOTIDE SEQUENCE [LARGE SCALE GENOMIC DNA]</scope>
    <source>
        <strain evidence="2">SS1-5</strain>
    </source>
</reference>
<gene>
    <name evidence="1" type="ORF">AABB31_13465</name>
</gene>
<dbReference type="KEGG" id="yrh:AABB31_13465"/>
<sequence length="82" mass="8916">MKHSPLCSRDGGAEIMFTAKDGDAKYRFVMPRSLLDTACGATAGEVARKKWVTRHLPDILATRHGASTAPAPFNRVCVEEIS</sequence>
<protein>
    <submittedName>
        <fullName evidence="1">Uncharacterized protein</fullName>
    </submittedName>
</protein>
<keyword evidence="2" id="KW-1185">Reference proteome</keyword>
<reference evidence="1 2" key="2">
    <citation type="submission" date="2024-08" db="EMBL/GenBank/DDBJ databases">
        <title>Phylogenomic analyses of a clade within the roseobacter group suggest taxonomic reassignments of species of the genera Aestuariivita, Citreicella, Loktanella, Nautella, Pelagibaca, Ruegeria, Thalassobius, Thiobacimonas and Tropicibacter, and the proposal o.</title>
        <authorList>
            <person name="Jeon C.O."/>
        </authorList>
    </citation>
    <scope>NUCLEOTIDE SEQUENCE [LARGE SCALE GENOMIC DNA]</scope>
    <source>
        <strain evidence="1 2">SS1-5</strain>
    </source>
</reference>
<dbReference type="RefSeq" id="WP_342075410.1">
    <property type="nucleotide sequence ID" value="NZ_CP151767.2"/>
</dbReference>
<dbReference type="AlphaFoldDB" id="A0AAN0MAJ8"/>
<dbReference type="Proteomes" id="UP001470809">
    <property type="component" value="Chromosome"/>
</dbReference>
<dbReference type="EMBL" id="CP151767">
    <property type="protein sequence ID" value="WZU66083.1"/>
    <property type="molecule type" value="Genomic_DNA"/>
</dbReference>
<evidence type="ECO:0000313" key="2">
    <source>
        <dbReference type="Proteomes" id="UP001470809"/>
    </source>
</evidence>
<name>A0AAN0MAJ8_9RHOB</name>
<accession>A0AAN0MAJ8</accession>
<organism evidence="1 2">
    <name type="scientific">Yoonia rhodophyticola</name>
    <dbReference type="NCBI Taxonomy" id="3137370"/>
    <lineage>
        <taxon>Bacteria</taxon>
        <taxon>Pseudomonadati</taxon>
        <taxon>Pseudomonadota</taxon>
        <taxon>Alphaproteobacteria</taxon>
        <taxon>Rhodobacterales</taxon>
        <taxon>Paracoccaceae</taxon>
        <taxon>Yoonia</taxon>
    </lineage>
</organism>